<dbReference type="AlphaFoldDB" id="D7RIS3"/>
<proteinExistence type="inferred from homology"/>
<dbReference type="EMBL" id="HM067979">
    <property type="protein sequence ID" value="ADH95189.1"/>
    <property type="molecule type" value="Genomic_DNA"/>
</dbReference>
<organism evidence="7">
    <name type="scientific">Penicillium decumbens</name>
    <dbReference type="NCBI Taxonomy" id="69771"/>
    <lineage>
        <taxon>Eukaryota</taxon>
        <taxon>Fungi</taxon>
        <taxon>Dikarya</taxon>
        <taxon>Ascomycota</taxon>
        <taxon>Pezizomycotina</taxon>
        <taxon>Eurotiomycetes</taxon>
        <taxon>Eurotiomycetidae</taxon>
        <taxon>Eurotiales</taxon>
        <taxon>Aspergillaceae</taxon>
        <taxon>Penicillium</taxon>
    </lineage>
</organism>
<dbReference type="GO" id="GO:0005634">
    <property type="term" value="C:nucleus"/>
    <property type="evidence" value="ECO:0007669"/>
    <property type="project" value="UniProtKB-SubCell"/>
</dbReference>
<feature type="domain" description="Alpha box" evidence="6">
    <location>
        <begin position="159"/>
        <end position="214"/>
    </location>
</feature>
<dbReference type="GO" id="GO:0008301">
    <property type="term" value="F:DNA binding, bending"/>
    <property type="evidence" value="ECO:0007669"/>
    <property type="project" value="InterPro"/>
</dbReference>
<evidence type="ECO:0000259" key="6">
    <source>
        <dbReference type="PROSITE" id="PS51325"/>
    </source>
</evidence>
<comment type="similarity">
    <text evidence="5">Belongs to the MATALPHA1 family.</text>
</comment>
<keyword evidence="3 5" id="KW-0804">Transcription</keyword>
<keyword evidence="4 5" id="KW-0539">Nucleus</keyword>
<keyword evidence="2 5" id="KW-0238">DNA-binding</keyword>
<reference evidence="7" key="1">
    <citation type="submission" date="2010-04" db="EMBL/GenBank/DDBJ databases">
        <title>Mating type genes in Penicillium decumbens strains.</title>
        <authorList>
            <person name="Liu G."/>
            <person name="Yuan X."/>
            <person name="Qin Y."/>
            <person name="Song X."/>
            <person name="Qu Y."/>
        </authorList>
    </citation>
    <scope>NUCLEOTIDE SEQUENCE</scope>
    <source>
        <strain evidence="7">Peni-1</strain>
    </source>
</reference>
<sequence length="305" mass="34272">MSDEVPLAHQSPPSGLSSLAMGPFLSEVEHKLLRYLNATHEYESLEMFSYYPQGTSARDFAALTMTFYPDFDLFVLESLQPRHGLRYAIVDDRLVQYDPATNMVIFGQENAAPGPHDMAINTAAENLGIGQDGNGVDVAQQVGEFVTNLGLNMPIENLPSTRAVNSFMMFRCFCGPALTGRAEKMKSVYISRFWGVTVHRPQFEIMAKAFNYLRDVLGMTANPRFFAWFVGTRLFRLPDPNVYVLMCGWNVWVRHPRHLWPANFSTCSSIPAVNVHEVVTYARLAQLVPPVGNIYDLAENLPPPF</sequence>
<dbReference type="InterPro" id="IPR006856">
    <property type="entry name" value="MATalpha_HMGbox"/>
</dbReference>
<dbReference type="GO" id="GO:0045895">
    <property type="term" value="P:positive regulation of mating-type specific transcription, DNA-templated"/>
    <property type="evidence" value="ECO:0007669"/>
    <property type="project" value="InterPro"/>
</dbReference>
<evidence type="ECO:0000256" key="2">
    <source>
        <dbReference type="ARBA" id="ARBA00023125"/>
    </source>
</evidence>
<name>D7RIS3_PENDC</name>
<accession>D7RIS3</accession>
<evidence type="ECO:0000256" key="4">
    <source>
        <dbReference type="ARBA" id="ARBA00023242"/>
    </source>
</evidence>
<protein>
    <submittedName>
        <fullName evidence="7">Mating type protein</fullName>
    </submittedName>
</protein>
<keyword evidence="1 5" id="KW-0805">Transcription regulation</keyword>
<evidence type="ECO:0000256" key="3">
    <source>
        <dbReference type="ARBA" id="ARBA00023163"/>
    </source>
</evidence>
<evidence type="ECO:0000256" key="5">
    <source>
        <dbReference type="RuleBase" id="RU003516"/>
    </source>
</evidence>
<evidence type="ECO:0000313" key="7">
    <source>
        <dbReference type="EMBL" id="ADH95189.1"/>
    </source>
</evidence>
<dbReference type="Pfam" id="PF04769">
    <property type="entry name" value="MATalpha_HMGbox"/>
    <property type="match status" value="1"/>
</dbReference>
<comment type="subcellular location">
    <subcellularLocation>
        <location evidence="5">Nucleus</location>
    </subcellularLocation>
</comment>
<gene>
    <name evidence="7" type="primary">mat1-1-1</name>
</gene>
<evidence type="ECO:0000256" key="1">
    <source>
        <dbReference type="ARBA" id="ARBA00023015"/>
    </source>
</evidence>
<dbReference type="PROSITE" id="PS51325">
    <property type="entry name" value="ALPHA_BOX"/>
    <property type="match status" value="1"/>
</dbReference>